<dbReference type="InterPro" id="IPR052519">
    <property type="entry name" value="Euk-type_GlcNAc_Kinase"/>
</dbReference>
<dbReference type="AlphaFoldDB" id="A0A1H5M3L9"/>
<dbReference type="Proteomes" id="UP000181980">
    <property type="component" value="Unassembled WGS sequence"/>
</dbReference>
<dbReference type="RefSeq" id="WP_069113310.1">
    <property type="nucleotide sequence ID" value="NZ_FNUC01000003.1"/>
</dbReference>
<gene>
    <name evidence="2" type="ORF">SAMN04488561_2918</name>
</gene>
<protein>
    <submittedName>
        <fullName evidence="2">BadF-type ATPase</fullName>
    </submittedName>
</protein>
<keyword evidence="3" id="KW-1185">Reference proteome</keyword>
<dbReference type="PANTHER" id="PTHR43190">
    <property type="entry name" value="N-ACETYL-D-GLUCOSAMINE KINASE"/>
    <property type="match status" value="1"/>
</dbReference>
<evidence type="ECO:0000259" key="1">
    <source>
        <dbReference type="Pfam" id="PF01869"/>
    </source>
</evidence>
<proteinExistence type="predicted"/>
<reference evidence="3" key="1">
    <citation type="submission" date="2016-10" db="EMBL/GenBank/DDBJ databases">
        <authorList>
            <person name="Varghese N."/>
            <person name="Submissions S."/>
        </authorList>
    </citation>
    <scope>NUCLEOTIDE SEQUENCE [LARGE SCALE GENOMIC DNA]</scope>
    <source>
        <strain evidence="3">DSM 45237</strain>
    </source>
</reference>
<feature type="domain" description="ATPase BadF/BadG/BcrA/BcrD type" evidence="1">
    <location>
        <begin position="13"/>
        <end position="310"/>
    </location>
</feature>
<dbReference type="SUPFAM" id="SSF53067">
    <property type="entry name" value="Actin-like ATPase domain"/>
    <property type="match status" value="2"/>
</dbReference>
<dbReference type="PANTHER" id="PTHR43190:SF3">
    <property type="entry name" value="N-ACETYL-D-GLUCOSAMINE KINASE"/>
    <property type="match status" value="1"/>
</dbReference>
<accession>A0A1H5M3L9</accession>
<dbReference type="InterPro" id="IPR002731">
    <property type="entry name" value="ATPase_BadF"/>
</dbReference>
<dbReference type="InterPro" id="IPR043129">
    <property type="entry name" value="ATPase_NBD"/>
</dbReference>
<dbReference type="STRING" id="561176.SAMN04488561_2918"/>
<sequence length="329" mass="32720">MATTEASGGPLALGLDIGGTSTRAVVIDRAGRRLGTGRADGANLTSHARDKALDAVSAAVAAALATVSPASVRAAVIASAGDNNLNRPEIASALASRWAKAGLTCRYEVVADAVAAFVAGTPSPDGTLVLSGTGSLAARFTDRRPAQIIDAHGWLLGDLGSGFFLGRSAVQVALAALDQHTRPGPLGLAVLRTLTGATDFDPSSRQVTSDLVLAVHAQPPVALAALAPLVTAHAGVDPEADRLLAAAAATLLDQTSMVRTAGDATPIVLAGSLLTTDTPLARLVRSGLAATWPSAAVGVALDGAAGAAWLAARSLDAAGAEHLHAALFG</sequence>
<evidence type="ECO:0000313" key="2">
    <source>
        <dbReference type="EMBL" id="SEE83855.1"/>
    </source>
</evidence>
<dbReference type="EMBL" id="FNUC01000003">
    <property type="protein sequence ID" value="SEE83855.1"/>
    <property type="molecule type" value="Genomic_DNA"/>
</dbReference>
<dbReference type="Pfam" id="PF01869">
    <property type="entry name" value="BcrAD_BadFG"/>
    <property type="match status" value="1"/>
</dbReference>
<organism evidence="2 3">
    <name type="scientific">Jiangella alba</name>
    <dbReference type="NCBI Taxonomy" id="561176"/>
    <lineage>
        <taxon>Bacteria</taxon>
        <taxon>Bacillati</taxon>
        <taxon>Actinomycetota</taxon>
        <taxon>Actinomycetes</taxon>
        <taxon>Jiangellales</taxon>
        <taxon>Jiangellaceae</taxon>
        <taxon>Jiangella</taxon>
    </lineage>
</organism>
<name>A0A1H5M3L9_9ACTN</name>
<dbReference type="Gene3D" id="3.30.420.40">
    <property type="match status" value="2"/>
</dbReference>
<evidence type="ECO:0000313" key="3">
    <source>
        <dbReference type="Proteomes" id="UP000181980"/>
    </source>
</evidence>